<organism evidence="10 11">
    <name type="scientific">candidate division WWE3 bacterium GW2011_GWB1_44_4</name>
    <dbReference type="NCBI Taxonomy" id="1619116"/>
    <lineage>
        <taxon>Bacteria</taxon>
        <taxon>Katanobacteria</taxon>
    </lineage>
</organism>
<reference evidence="10 11" key="1">
    <citation type="journal article" date="2015" name="Nature">
        <title>rRNA introns, odd ribosomes, and small enigmatic genomes across a large radiation of phyla.</title>
        <authorList>
            <person name="Brown C.T."/>
            <person name="Hug L.A."/>
            <person name="Thomas B.C."/>
            <person name="Sharon I."/>
            <person name="Castelle C.J."/>
            <person name="Singh A."/>
            <person name="Wilkins M.J."/>
            <person name="Williams K.H."/>
            <person name="Banfield J.F."/>
        </authorList>
    </citation>
    <scope>NUCLEOTIDE SEQUENCE [LARGE SCALE GENOMIC DNA]</scope>
</reference>
<dbReference type="Gene3D" id="2.40.30.10">
    <property type="entry name" value="Translation factors"/>
    <property type="match status" value="2"/>
</dbReference>
<dbReference type="FunFam" id="3.40.50.300:FF:000019">
    <property type="entry name" value="Translation initiation factor IF-2"/>
    <property type="match status" value="1"/>
</dbReference>
<dbReference type="PROSITE" id="PS51722">
    <property type="entry name" value="G_TR_2"/>
    <property type="match status" value="1"/>
</dbReference>
<dbReference type="InterPro" id="IPR015760">
    <property type="entry name" value="TIF_IF2"/>
</dbReference>
<dbReference type="InterPro" id="IPR005225">
    <property type="entry name" value="Small_GTP-bd"/>
</dbReference>
<dbReference type="PANTHER" id="PTHR43381:SF5">
    <property type="entry name" value="TR-TYPE G DOMAIN-CONTAINING PROTEIN"/>
    <property type="match status" value="1"/>
</dbReference>
<evidence type="ECO:0000256" key="8">
    <source>
        <dbReference type="RuleBase" id="RU000644"/>
    </source>
</evidence>
<dbReference type="GO" id="GO:0003924">
    <property type="term" value="F:GTPase activity"/>
    <property type="evidence" value="ECO:0007669"/>
    <property type="project" value="InterPro"/>
</dbReference>
<evidence type="ECO:0000256" key="2">
    <source>
        <dbReference type="ARBA" id="ARBA00020675"/>
    </source>
</evidence>
<protein>
    <recommendedName>
        <fullName evidence="2 7">Translation initiation factor IF-2</fullName>
    </recommendedName>
</protein>
<dbReference type="Gene3D" id="3.40.50.10050">
    <property type="entry name" value="Translation initiation factor IF- 2, domain 3"/>
    <property type="match status" value="1"/>
</dbReference>
<dbReference type="FunFam" id="3.40.50.10050:FF:000001">
    <property type="entry name" value="Translation initiation factor IF-2"/>
    <property type="match status" value="1"/>
</dbReference>
<keyword evidence="4" id="KW-0547">Nucleotide-binding</keyword>
<dbReference type="SUPFAM" id="SSF52156">
    <property type="entry name" value="Initiation factor IF2/eIF5b, domain 3"/>
    <property type="match status" value="1"/>
</dbReference>
<dbReference type="GO" id="GO:0003743">
    <property type="term" value="F:translation initiation factor activity"/>
    <property type="evidence" value="ECO:0007669"/>
    <property type="project" value="UniProtKB-UniRule"/>
</dbReference>
<dbReference type="PATRIC" id="fig|1619116.3.peg.105"/>
<keyword evidence="3 8" id="KW-0396">Initiation factor</keyword>
<dbReference type="InterPro" id="IPR000178">
    <property type="entry name" value="TF_IF2_bacterial-like"/>
</dbReference>
<keyword evidence="6" id="KW-0342">GTP-binding</keyword>
<gene>
    <name evidence="10" type="ORF">UW65_C0006G0007</name>
</gene>
<dbReference type="PANTHER" id="PTHR43381">
    <property type="entry name" value="TRANSLATION INITIATION FACTOR IF-2-RELATED"/>
    <property type="match status" value="1"/>
</dbReference>
<comment type="similarity">
    <text evidence="1 8">Belongs to the TRAFAC class translation factor GTPase superfamily. Classic translation factor GTPase family. IF-2 subfamily.</text>
</comment>
<dbReference type="InterPro" id="IPR023115">
    <property type="entry name" value="TIF_IF2_dom3"/>
</dbReference>
<accession>A0A0G1MDG3</accession>
<dbReference type="AlphaFoldDB" id="A0A0G1MDG3"/>
<evidence type="ECO:0000256" key="4">
    <source>
        <dbReference type="ARBA" id="ARBA00022741"/>
    </source>
</evidence>
<dbReference type="Pfam" id="PF11987">
    <property type="entry name" value="IF-2"/>
    <property type="match status" value="1"/>
</dbReference>
<dbReference type="SUPFAM" id="SSF52540">
    <property type="entry name" value="P-loop containing nucleoside triphosphate hydrolases"/>
    <property type="match status" value="1"/>
</dbReference>
<dbReference type="EMBL" id="LCJD01000006">
    <property type="protein sequence ID" value="KKT69984.1"/>
    <property type="molecule type" value="Genomic_DNA"/>
</dbReference>
<dbReference type="InterPro" id="IPR027417">
    <property type="entry name" value="P-loop_NTPase"/>
</dbReference>
<dbReference type="NCBIfam" id="TIGR00487">
    <property type="entry name" value="IF-2"/>
    <property type="match status" value="1"/>
</dbReference>
<evidence type="ECO:0000256" key="5">
    <source>
        <dbReference type="ARBA" id="ARBA00022917"/>
    </source>
</evidence>
<evidence type="ECO:0000259" key="9">
    <source>
        <dbReference type="PROSITE" id="PS51722"/>
    </source>
</evidence>
<sequence>MQISEPTGKYAKRPPIVSVMGHVDHGKTSLLDAIRKTNVADKEYAGITQHIGAYQAFYKDNPITFIDTPGHEAFAAMRARGGKAADIVVLVVAGTEGVMPQTREAIAHARSGGAKIIVALTKCDLEGFDAQKTKQQLAQENVLAEDWGGDIICVDVSAKTGSNIDKLLESIVTLADLMELKAEPNGEIEALIIEAKVDSKKGAVATAIIKNGTLKVGDEVSAGRKTAKIKLLSDFLGKPVKEAGPGTPVEILGFKEPPSIGDTVVQKGSLLESLSQEQNRVEIVGKNTKKKVSVVLKADTQGTLEAVKTSLAKIAVESPVANFSLEFLSTGTGDIAYGDVLMADSAKGVVLGFAAKANTSVMDLAESHGVIVKNFQTIYELIDYVEKLLSGALSIEEQKVKGRAEVLKTFKLESGDVILGCKVIAGILKEEQKIYIYNKNPADLKKEDEPVYTGNIKKIKEGKNDVASVAKGKECGLLLKPQYTEVQTGYYIEVR</sequence>
<evidence type="ECO:0000313" key="10">
    <source>
        <dbReference type="EMBL" id="KKT69984.1"/>
    </source>
</evidence>
<dbReference type="InterPro" id="IPR053905">
    <property type="entry name" value="EF-G-like_DII"/>
</dbReference>
<name>A0A0G1MDG3_UNCKA</name>
<dbReference type="Gene3D" id="3.40.50.300">
    <property type="entry name" value="P-loop containing nucleotide triphosphate hydrolases"/>
    <property type="match status" value="1"/>
</dbReference>
<evidence type="ECO:0000313" key="11">
    <source>
        <dbReference type="Proteomes" id="UP000034783"/>
    </source>
</evidence>
<dbReference type="InterPro" id="IPR036925">
    <property type="entry name" value="TIF_IF2_dom3_sf"/>
</dbReference>
<keyword evidence="5 8" id="KW-0648">Protein biosynthesis</keyword>
<evidence type="ECO:0000256" key="7">
    <source>
        <dbReference type="NCBIfam" id="TIGR00487"/>
    </source>
</evidence>
<dbReference type="NCBIfam" id="TIGR00231">
    <property type="entry name" value="small_GTP"/>
    <property type="match status" value="1"/>
</dbReference>
<evidence type="ECO:0000256" key="6">
    <source>
        <dbReference type="ARBA" id="ARBA00023134"/>
    </source>
</evidence>
<dbReference type="InterPro" id="IPR000795">
    <property type="entry name" value="T_Tr_GTP-bd_dom"/>
</dbReference>
<dbReference type="InterPro" id="IPR009000">
    <property type="entry name" value="Transl_B-barrel_sf"/>
</dbReference>
<comment type="caution">
    <text evidence="10">The sequence shown here is derived from an EMBL/GenBank/DDBJ whole genome shotgun (WGS) entry which is preliminary data.</text>
</comment>
<feature type="domain" description="Tr-type G" evidence="9">
    <location>
        <begin position="12"/>
        <end position="181"/>
    </location>
</feature>
<dbReference type="CDD" id="cd01887">
    <property type="entry name" value="IF2_eIF5B"/>
    <property type="match status" value="1"/>
</dbReference>
<dbReference type="Proteomes" id="UP000034783">
    <property type="component" value="Unassembled WGS sequence"/>
</dbReference>
<dbReference type="GO" id="GO:0005525">
    <property type="term" value="F:GTP binding"/>
    <property type="evidence" value="ECO:0007669"/>
    <property type="project" value="UniProtKB-KW"/>
</dbReference>
<evidence type="ECO:0000256" key="1">
    <source>
        <dbReference type="ARBA" id="ARBA00007733"/>
    </source>
</evidence>
<dbReference type="GO" id="GO:0005737">
    <property type="term" value="C:cytoplasm"/>
    <property type="evidence" value="ECO:0007669"/>
    <property type="project" value="UniProtKB-UniRule"/>
</dbReference>
<dbReference type="SUPFAM" id="SSF50447">
    <property type="entry name" value="Translation proteins"/>
    <property type="match status" value="2"/>
</dbReference>
<proteinExistence type="inferred from homology"/>
<dbReference type="Pfam" id="PF00009">
    <property type="entry name" value="GTP_EFTU"/>
    <property type="match status" value="1"/>
</dbReference>
<comment type="function">
    <text evidence="8">One of the essential components for the initiation of protein synthesis. Protects formylmethionyl-tRNA from spontaneous hydrolysis and promotes its binding to the 30S ribosomal subunits. Also involved in the hydrolysis of GTP during the formation of the 70S ribosomal complex.</text>
</comment>
<dbReference type="Pfam" id="PF22042">
    <property type="entry name" value="EF-G_D2"/>
    <property type="match status" value="1"/>
</dbReference>
<evidence type="ECO:0000256" key="3">
    <source>
        <dbReference type="ARBA" id="ARBA00022540"/>
    </source>
</evidence>